<dbReference type="InterPro" id="IPR000160">
    <property type="entry name" value="GGDEF_dom"/>
</dbReference>
<dbReference type="CDD" id="cd01949">
    <property type="entry name" value="GGDEF"/>
    <property type="match status" value="1"/>
</dbReference>
<dbReference type="PANTHER" id="PTHR45138:SF9">
    <property type="entry name" value="DIGUANYLATE CYCLASE DGCM-RELATED"/>
    <property type="match status" value="1"/>
</dbReference>
<feature type="domain" description="GGDEF" evidence="5">
    <location>
        <begin position="483"/>
        <end position="615"/>
    </location>
</feature>
<comment type="cofactor">
    <cofactor evidence="1">
        <name>Mg(2+)</name>
        <dbReference type="ChEBI" id="CHEBI:18420"/>
    </cofactor>
</comment>
<feature type="coiled-coil region" evidence="4">
    <location>
        <begin position="422"/>
        <end position="452"/>
    </location>
</feature>
<dbReference type="OrthoDB" id="9812260at2"/>
<dbReference type="Pfam" id="PF00990">
    <property type="entry name" value="GGDEF"/>
    <property type="match status" value="1"/>
</dbReference>
<organism evidence="6 7">
    <name type="scientific">Exilibacterium tricleocarpae</name>
    <dbReference type="NCBI Taxonomy" id="2591008"/>
    <lineage>
        <taxon>Bacteria</taxon>
        <taxon>Pseudomonadati</taxon>
        <taxon>Pseudomonadota</taxon>
        <taxon>Gammaproteobacteria</taxon>
        <taxon>Cellvibrionales</taxon>
        <taxon>Cellvibrionaceae</taxon>
        <taxon>Exilibacterium</taxon>
    </lineage>
</organism>
<evidence type="ECO:0000256" key="4">
    <source>
        <dbReference type="SAM" id="Coils"/>
    </source>
</evidence>
<proteinExistence type="predicted"/>
<sequence length="617" mass="68923">MPKQQRELNPMAEPGVNPWRDKYLRALEQQDRYQQQAGQQRELLTRALARVSLSADGLDKELDRVLKGLRDALRHQVPQAQLQRCLVLVDDGVKTFETQRRQRTVQTVKALAQLSKQLQGLALPAPLKRELKQFSGGLKARLGHLQELPPALQQLSRLQADALAALTAAAPPKPGLWQRLRSSGPAPVVEADEVDEGEVLESAASPTPDPAGAADPGVVGRVIEGEFEDLPENDSQARSAAAGVEAGEETRGVFERPRHEPAFSRISDRVTAVLTELLDNVEPVPCVQQKVANARQRIDRGLNWYELVPTLEDVRDLVMQAYLAANQTFEDYLQALDADLLAVCEALGIAVDAEQRLHRAAADLQDDVRDQVATLSTSLTQAGDMDALKAQVNAHVLSIQAALDQFQAREQDRPQAPEPPLAEQLKALIQRLETVETQAQQHKQDFEEQRRRALQDPLTELPNREAYNERAHMEFQRWRRYRNPLSLAVCDIDRFKVINDTYGHQAGDRVLKVLSRALAKRLREVDFIARYGGEEFVVLLPETGAADAHLLLDKIRAAIAQTPFRFKEQPVEVTLSIGVEEFRDDDSVESVFARADRLLYRAKEEGRNLCLVEVPAG</sequence>
<dbReference type="GO" id="GO:0052621">
    <property type="term" value="F:diguanylate cyclase activity"/>
    <property type="evidence" value="ECO:0007669"/>
    <property type="project" value="UniProtKB-EC"/>
</dbReference>
<comment type="caution">
    <text evidence="6">The sequence shown here is derived from an EMBL/GenBank/DDBJ whole genome shotgun (WGS) entry which is preliminary data.</text>
</comment>
<evidence type="ECO:0000256" key="3">
    <source>
        <dbReference type="ARBA" id="ARBA00034247"/>
    </source>
</evidence>
<evidence type="ECO:0000259" key="5">
    <source>
        <dbReference type="PROSITE" id="PS50887"/>
    </source>
</evidence>
<protein>
    <recommendedName>
        <fullName evidence="2">diguanylate cyclase</fullName>
        <ecNumber evidence="2">2.7.7.65</ecNumber>
    </recommendedName>
</protein>
<dbReference type="InterPro" id="IPR048516">
    <property type="entry name" value="DGCcoil"/>
</dbReference>
<dbReference type="InterPro" id="IPR050469">
    <property type="entry name" value="Diguanylate_Cyclase"/>
</dbReference>
<accession>A0A545T0J0</accession>
<evidence type="ECO:0000313" key="6">
    <source>
        <dbReference type="EMBL" id="TQV70738.1"/>
    </source>
</evidence>
<evidence type="ECO:0000313" key="7">
    <source>
        <dbReference type="Proteomes" id="UP000319732"/>
    </source>
</evidence>
<dbReference type="SUPFAM" id="SSF55073">
    <property type="entry name" value="Nucleotide cyclase"/>
    <property type="match status" value="1"/>
</dbReference>
<evidence type="ECO:0000256" key="1">
    <source>
        <dbReference type="ARBA" id="ARBA00001946"/>
    </source>
</evidence>
<dbReference type="EC" id="2.7.7.65" evidence="2"/>
<keyword evidence="7" id="KW-1185">Reference proteome</keyword>
<comment type="catalytic activity">
    <reaction evidence="3">
        <text>2 GTP = 3',3'-c-di-GMP + 2 diphosphate</text>
        <dbReference type="Rhea" id="RHEA:24898"/>
        <dbReference type="ChEBI" id="CHEBI:33019"/>
        <dbReference type="ChEBI" id="CHEBI:37565"/>
        <dbReference type="ChEBI" id="CHEBI:58805"/>
        <dbReference type="EC" id="2.7.7.65"/>
    </reaction>
</comment>
<evidence type="ECO:0000256" key="2">
    <source>
        <dbReference type="ARBA" id="ARBA00012528"/>
    </source>
</evidence>
<dbReference type="GO" id="GO:1902201">
    <property type="term" value="P:negative regulation of bacterial-type flagellum-dependent cell motility"/>
    <property type="evidence" value="ECO:0007669"/>
    <property type="project" value="TreeGrafter"/>
</dbReference>
<dbReference type="Proteomes" id="UP000319732">
    <property type="component" value="Unassembled WGS sequence"/>
</dbReference>
<name>A0A545T0J0_9GAMM</name>
<dbReference type="FunFam" id="3.30.70.270:FF:000001">
    <property type="entry name" value="Diguanylate cyclase domain protein"/>
    <property type="match status" value="1"/>
</dbReference>
<dbReference type="EMBL" id="VHSG01000023">
    <property type="protein sequence ID" value="TQV70738.1"/>
    <property type="molecule type" value="Genomic_DNA"/>
</dbReference>
<gene>
    <name evidence="6" type="ORF">FKG94_20630</name>
</gene>
<dbReference type="InterPro" id="IPR043128">
    <property type="entry name" value="Rev_trsase/Diguanyl_cyclase"/>
</dbReference>
<keyword evidence="4" id="KW-0175">Coiled coil</keyword>
<reference evidence="6 7" key="1">
    <citation type="submission" date="2019-06" db="EMBL/GenBank/DDBJ databases">
        <title>Whole genome sequence for Cellvibrionaceae sp. R142.</title>
        <authorList>
            <person name="Wang G."/>
        </authorList>
    </citation>
    <scope>NUCLEOTIDE SEQUENCE [LARGE SCALE GENOMIC DNA]</scope>
    <source>
        <strain evidence="6 7">R142</strain>
    </source>
</reference>
<dbReference type="NCBIfam" id="TIGR00254">
    <property type="entry name" value="GGDEF"/>
    <property type="match status" value="1"/>
</dbReference>
<dbReference type="SMART" id="SM00267">
    <property type="entry name" value="GGDEF"/>
    <property type="match status" value="1"/>
</dbReference>
<dbReference type="PANTHER" id="PTHR45138">
    <property type="entry name" value="REGULATORY COMPONENTS OF SENSORY TRANSDUCTION SYSTEM"/>
    <property type="match status" value="1"/>
</dbReference>
<dbReference type="Gene3D" id="3.30.70.270">
    <property type="match status" value="1"/>
</dbReference>
<dbReference type="RefSeq" id="WP_142928839.1">
    <property type="nucleotide sequence ID" value="NZ_ML660101.1"/>
</dbReference>
<dbReference type="Pfam" id="PF20975">
    <property type="entry name" value="DGCcoil"/>
    <property type="match status" value="1"/>
</dbReference>
<dbReference type="PROSITE" id="PS50887">
    <property type="entry name" value="GGDEF"/>
    <property type="match status" value="1"/>
</dbReference>
<dbReference type="GO" id="GO:0043709">
    <property type="term" value="P:cell adhesion involved in single-species biofilm formation"/>
    <property type="evidence" value="ECO:0007669"/>
    <property type="project" value="TreeGrafter"/>
</dbReference>
<dbReference type="GO" id="GO:0005886">
    <property type="term" value="C:plasma membrane"/>
    <property type="evidence" value="ECO:0007669"/>
    <property type="project" value="TreeGrafter"/>
</dbReference>
<dbReference type="InterPro" id="IPR029787">
    <property type="entry name" value="Nucleotide_cyclase"/>
</dbReference>
<dbReference type="AlphaFoldDB" id="A0A545T0J0"/>